<feature type="transmembrane region" description="Helical" evidence="1">
    <location>
        <begin position="17"/>
        <end position="36"/>
    </location>
</feature>
<evidence type="ECO:0000259" key="2">
    <source>
        <dbReference type="Pfam" id="PF07853"/>
    </source>
</evidence>
<reference evidence="3 4" key="1">
    <citation type="submission" date="2021-03" db="EMBL/GenBank/DDBJ databases">
        <title>Winogradskyella sp. nov., isolated from costal sediment.</title>
        <authorList>
            <person name="Gao C."/>
        </authorList>
    </citation>
    <scope>NUCLEOTIDE SEQUENCE [LARGE SCALE GENOMIC DNA]</scope>
    <source>
        <strain evidence="3 4">DF17</strain>
    </source>
</reference>
<proteinExistence type="predicted"/>
<comment type="caution">
    <text evidence="3">The sequence shown here is derived from an EMBL/GenBank/DDBJ whole genome shotgun (WGS) entry which is preliminary data.</text>
</comment>
<keyword evidence="1" id="KW-1133">Transmembrane helix</keyword>
<name>A0ABS3T4X3_9FLAO</name>
<dbReference type="RefSeq" id="WP_208154146.1">
    <property type="nucleotide sequence ID" value="NZ_JAGEVF010000005.1"/>
</dbReference>
<organism evidence="3 4">
    <name type="scientific">Winogradskyella pelagia</name>
    <dbReference type="NCBI Taxonomy" id="2819984"/>
    <lineage>
        <taxon>Bacteria</taxon>
        <taxon>Pseudomonadati</taxon>
        <taxon>Bacteroidota</taxon>
        <taxon>Flavobacteriia</taxon>
        <taxon>Flavobacteriales</taxon>
        <taxon>Flavobacteriaceae</taxon>
        <taxon>Winogradskyella</taxon>
    </lineage>
</organism>
<dbReference type="Pfam" id="PF07853">
    <property type="entry name" value="DUF1648"/>
    <property type="match status" value="1"/>
</dbReference>
<dbReference type="PANTHER" id="PTHR37810">
    <property type="entry name" value="IMMUNITY PROTEIN SDPI"/>
    <property type="match status" value="1"/>
</dbReference>
<evidence type="ECO:0000313" key="4">
    <source>
        <dbReference type="Proteomes" id="UP000676776"/>
    </source>
</evidence>
<dbReference type="InterPro" id="IPR012867">
    <property type="entry name" value="DUF1648"/>
</dbReference>
<sequence>MPNERPRISIPLTPPDIVVELASVAILILMLIHTIIEYPNLPDTIASHFNAKGEADGYSDKVFLWFIPCLSIGMYAGLFFLNKHPHLHNYMVNITEENALKQYSFSTKVLRVVNFLTVLMFGYINFKIIEGAQNGSSDLGMGFLITVIAGSIILPIFIVIYQRQLNKK</sequence>
<keyword evidence="1" id="KW-0812">Transmembrane</keyword>
<dbReference type="Proteomes" id="UP000676776">
    <property type="component" value="Unassembled WGS sequence"/>
</dbReference>
<gene>
    <name evidence="3" type="ORF">J4050_08505</name>
</gene>
<accession>A0ABS3T4X3</accession>
<dbReference type="PANTHER" id="PTHR37810:SF5">
    <property type="entry name" value="IMMUNITY PROTEIN SDPI"/>
    <property type="match status" value="1"/>
</dbReference>
<feature type="transmembrane region" description="Helical" evidence="1">
    <location>
        <begin position="109"/>
        <end position="129"/>
    </location>
</feature>
<keyword evidence="4" id="KW-1185">Reference proteome</keyword>
<protein>
    <submittedName>
        <fullName evidence="3">DUF1648 domain-containing protein</fullName>
    </submittedName>
</protein>
<feature type="transmembrane region" description="Helical" evidence="1">
    <location>
        <begin position="141"/>
        <end position="161"/>
    </location>
</feature>
<feature type="domain" description="DUF1648" evidence="2">
    <location>
        <begin position="26"/>
        <end position="71"/>
    </location>
</feature>
<evidence type="ECO:0000313" key="3">
    <source>
        <dbReference type="EMBL" id="MBO3116785.1"/>
    </source>
</evidence>
<keyword evidence="1" id="KW-0472">Membrane</keyword>
<dbReference type="EMBL" id="JAGEVF010000005">
    <property type="protein sequence ID" value="MBO3116785.1"/>
    <property type="molecule type" value="Genomic_DNA"/>
</dbReference>
<feature type="transmembrane region" description="Helical" evidence="1">
    <location>
        <begin position="62"/>
        <end position="81"/>
    </location>
</feature>
<evidence type="ECO:0000256" key="1">
    <source>
        <dbReference type="SAM" id="Phobius"/>
    </source>
</evidence>